<dbReference type="KEGG" id="pbs:Plabr_1428"/>
<sequence>MNTSSVHKPVALITGSGADRVGQAIANDLASQGYRIALHYRTSQEEAEQALEELRQQNVECEAFQADLTVEDDVNRMFAEQHKRFGRLDVLVMTASIYSPCKLEDITLEEIQKNFAINTAASFLCARAAGLQMVKQEQGGNIILFGDSAIEQPYLNHAAYFLSKGALPTLTRTLALELSVRNPNVRVNCLHPGPILFPPGASEEEKQQLIESTLVHNADVPDQVTHAVRFLIENTFITGAGLPLDGGRNLALSRDVVRNAE</sequence>
<dbReference type="PRINTS" id="PR00081">
    <property type="entry name" value="GDHRDH"/>
</dbReference>
<dbReference type="HOGENOM" id="CLU_010194_1_3_0"/>
<dbReference type="SUPFAM" id="SSF51735">
    <property type="entry name" value="NAD(P)-binding Rossmann-fold domains"/>
    <property type="match status" value="1"/>
</dbReference>
<dbReference type="Pfam" id="PF13561">
    <property type="entry name" value="adh_short_C2"/>
    <property type="match status" value="1"/>
</dbReference>
<evidence type="ECO:0000256" key="3">
    <source>
        <dbReference type="SAM" id="Coils"/>
    </source>
</evidence>
<accession>F0SPT1</accession>
<dbReference type="PANTHER" id="PTHR43639:SF1">
    <property type="entry name" value="SHORT-CHAIN DEHYDROGENASE_REDUCTASE FAMILY PROTEIN"/>
    <property type="match status" value="1"/>
</dbReference>
<dbReference type="RefSeq" id="WP_013627769.1">
    <property type="nucleotide sequence ID" value="NC_015174.1"/>
</dbReference>
<dbReference type="PANTHER" id="PTHR43639">
    <property type="entry name" value="OXIDOREDUCTASE, SHORT-CHAIN DEHYDROGENASE/REDUCTASE FAMILY (AFU_ORTHOLOGUE AFUA_5G02870)"/>
    <property type="match status" value="1"/>
</dbReference>
<dbReference type="InterPro" id="IPR036291">
    <property type="entry name" value="NAD(P)-bd_dom_sf"/>
</dbReference>
<dbReference type="eggNOG" id="COG1028">
    <property type="taxonomic scope" value="Bacteria"/>
</dbReference>
<keyword evidence="3" id="KW-0175">Coiled coil</keyword>
<organism evidence="4 5">
    <name type="scientific">Rubinisphaera brasiliensis (strain ATCC 49424 / DSM 5305 / JCM 21570 / IAM 15109 / NBRC 103401 / IFAM 1448)</name>
    <name type="common">Planctomyces brasiliensis</name>
    <dbReference type="NCBI Taxonomy" id="756272"/>
    <lineage>
        <taxon>Bacteria</taxon>
        <taxon>Pseudomonadati</taxon>
        <taxon>Planctomycetota</taxon>
        <taxon>Planctomycetia</taxon>
        <taxon>Planctomycetales</taxon>
        <taxon>Planctomycetaceae</taxon>
        <taxon>Rubinisphaera</taxon>
    </lineage>
</organism>
<dbReference type="Proteomes" id="UP000006860">
    <property type="component" value="Chromosome"/>
</dbReference>
<keyword evidence="5" id="KW-1185">Reference proteome</keyword>
<keyword evidence="2" id="KW-0560">Oxidoreductase</keyword>
<dbReference type="STRING" id="756272.Plabr_1428"/>
<proteinExistence type="inferred from homology"/>
<dbReference type="OrthoDB" id="9803333at2"/>
<reference evidence="5" key="1">
    <citation type="submission" date="2011-02" db="EMBL/GenBank/DDBJ databases">
        <title>The complete genome of Planctomyces brasiliensis DSM 5305.</title>
        <authorList>
            <person name="Lucas S."/>
            <person name="Copeland A."/>
            <person name="Lapidus A."/>
            <person name="Bruce D."/>
            <person name="Goodwin L."/>
            <person name="Pitluck S."/>
            <person name="Kyrpides N."/>
            <person name="Mavromatis K."/>
            <person name="Pagani I."/>
            <person name="Ivanova N."/>
            <person name="Ovchinnikova G."/>
            <person name="Lu M."/>
            <person name="Detter J.C."/>
            <person name="Han C."/>
            <person name="Land M."/>
            <person name="Hauser L."/>
            <person name="Markowitz V."/>
            <person name="Cheng J.-F."/>
            <person name="Hugenholtz P."/>
            <person name="Woyke T."/>
            <person name="Wu D."/>
            <person name="Tindall B."/>
            <person name="Pomrenke H.G."/>
            <person name="Brambilla E."/>
            <person name="Klenk H.-P."/>
            <person name="Eisen J.A."/>
        </authorList>
    </citation>
    <scope>NUCLEOTIDE SEQUENCE [LARGE SCALE GENOMIC DNA]</scope>
    <source>
        <strain evidence="5">ATCC 49424 / DSM 5305 / JCM 21570 / NBRC 103401 / IFAM 1448</strain>
    </source>
</reference>
<protein>
    <submittedName>
        <fullName evidence="4">Short-chain dehydrogenase/reductase SDR</fullName>
    </submittedName>
</protein>
<evidence type="ECO:0000313" key="5">
    <source>
        <dbReference type="Proteomes" id="UP000006860"/>
    </source>
</evidence>
<name>F0SPT1_RUBBR</name>
<dbReference type="EMBL" id="CP002546">
    <property type="protein sequence ID" value="ADY59040.1"/>
    <property type="molecule type" value="Genomic_DNA"/>
</dbReference>
<comment type="similarity">
    <text evidence="1">Belongs to the short-chain dehydrogenases/reductases (SDR) family.</text>
</comment>
<gene>
    <name evidence="4" type="ordered locus">Plabr_1428</name>
</gene>
<dbReference type="AlphaFoldDB" id="F0SPT1"/>
<dbReference type="InterPro" id="IPR002347">
    <property type="entry name" value="SDR_fam"/>
</dbReference>
<evidence type="ECO:0000313" key="4">
    <source>
        <dbReference type="EMBL" id="ADY59040.1"/>
    </source>
</evidence>
<dbReference type="GO" id="GO:0016491">
    <property type="term" value="F:oxidoreductase activity"/>
    <property type="evidence" value="ECO:0007669"/>
    <property type="project" value="UniProtKB-KW"/>
</dbReference>
<dbReference type="Gene3D" id="3.40.50.720">
    <property type="entry name" value="NAD(P)-binding Rossmann-like Domain"/>
    <property type="match status" value="1"/>
</dbReference>
<evidence type="ECO:0000256" key="1">
    <source>
        <dbReference type="ARBA" id="ARBA00006484"/>
    </source>
</evidence>
<evidence type="ECO:0000256" key="2">
    <source>
        <dbReference type="ARBA" id="ARBA00023002"/>
    </source>
</evidence>
<feature type="coiled-coil region" evidence="3">
    <location>
        <begin position="37"/>
        <end position="67"/>
    </location>
</feature>